<reference evidence="11 12" key="1">
    <citation type="submission" date="2019-05" db="EMBL/GenBank/DDBJ databases">
        <title>The compact genome of Giardia muris reveals important steps in the evolution of intestinal protozoan parasites.</title>
        <authorList>
            <person name="Xu F."/>
            <person name="Jimenez-Gonzalez A."/>
            <person name="Einarsson E."/>
            <person name="Astvaldsson A."/>
            <person name="Peirasmaki D."/>
            <person name="Eckmann L."/>
            <person name="Andersson J.O."/>
            <person name="Svard S.G."/>
            <person name="Jerlstrom-Hultqvist J."/>
        </authorList>
    </citation>
    <scope>NUCLEOTIDE SEQUENCE [LARGE SCALE GENOMIC DNA]</scope>
    <source>
        <strain evidence="11 12">Roberts-Thomson</strain>
    </source>
</reference>
<comment type="function">
    <text evidence="9">Endonuclease that specifically degrades the RNA of RNA-DNA hybrids.</text>
</comment>
<dbReference type="VEuPathDB" id="GiardiaDB:GMRT_15809"/>
<dbReference type="PANTHER" id="PTHR10954:SF7">
    <property type="entry name" value="RIBONUCLEASE H2 SUBUNIT A"/>
    <property type="match status" value="1"/>
</dbReference>
<keyword evidence="5 8" id="KW-0479">Metal-binding</keyword>
<dbReference type="SUPFAM" id="SSF53098">
    <property type="entry name" value="Ribonuclease H-like"/>
    <property type="match status" value="1"/>
</dbReference>
<dbReference type="PANTHER" id="PTHR10954">
    <property type="entry name" value="RIBONUCLEASE H2 SUBUNIT A"/>
    <property type="match status" value="1"/>
</dbReference>
<dbReference type="InterPro" id="IPR024567">
    <property type="entry name" value="RNase_HII/HIII_dom"/>
</dbReference>
<dbReference type="Proteomes" id="UP000315496">
    <property type="component" value="Chromosome 2"/>
</dbReference>
<keyword evidence="6 8" id="KW-0255">Endonuclease</keyword>
<dbReference type="Pfam" id="PF01351">
    <property type="entry name" value="RNase_HII"/>
    <property type="match status" value="1"/>
</dbReference>
<evidence type="ECO:0000313" key="12">
    <source>
        <dbReference type="Proteomes" id="UP000315496"/>
    </source>
</evidence>
<dbReference type="InterPro" id="IPR004649">
    <property type="entry name" value="RNase_H2_suA"/>
</dbReference>
<evidence type="ECO:0000256" key="4">
    <source>
        <dbReference type="ARBA" id="ARBA00022722"/>
    </source>
</evidence>
<evidence type="ECO:0000313" key="11">
    <source>
        <dbReference type="EMBL" id="TNJ29166.1"/>
    </source>
</evidence>
<dbReference type="GO" id="GO:0003723">
    <property type="term" value="F:RNA binding"/>
    <property type="evidence" value="ECO:0007669"/>
    <property type="project" value="UniProtKB-UniRule"/>
</dbReference>
<dbReference type="PROSITE" id="PS51975">
    <property type="entry name" value="RNASE_H_2"/>
    <property type="match status" value="1"/>
</dbReference>
<keyword evidence="12" id="KW-1185">Reference proteome</keyword>
<dbReference type="EC" id="3.1.26.4" evidence="9"/>
<dbReference type="AlphaFoldDB" id="A0A4Z1STB2"/>
<comment type="catalytic activity">
    <reaction evidence="1 8 9">
        <text>Endonucleolytic cleavage to 5'-phosphomonoester.</text>
        <dbReference type="EC" id="3.1.26.4"/>
    </reaction>
</comment>
<feature type="binding site" evidence="8">
    <location>
        <position position="12"/>
    </location>
    <ligand>
        <name>a divalent metal cation</name>
        <dbReference type="ChEBI" id="CHEBI:60240"/>
    </ligand>
</feature>
<gene>
    <name evidence="11" type="ORF">GMRT_15809</name>
</gene>
<comment type="cofactor">
    <cofactor evidence="8">
        <name>Mn(2+)</name>
        <dbReference type="ChEBI" id="CHEBI:29035"/>
    </cofactor>
    <cofactor evidence="8">
        <name>Mg(2+)</name>
        <dbReference type="ChEBI" id="CHEBI:18420"/>
    </cofactor>
    <text evidence="8">Manganese or magnesium. Binds 1 divalent metal ion per monomer in the absence of substrate. May bind a second metal ion after substrate binding.</text>
</comment>
<evidence type="ECO:0000259" key="10">
    <source>
        <dbReference type="PROSITE" id="PS51975"/>
    </source>
</evidence>
<feature type="binding site" evidence="8">
    <location>
        <position position="11"/>
    </location>
    <ligand>
        <name>a divalent metal cation</name>
        <dbReference type="ChEBI" id="CHEBI:60240"/>
    </ligand>
</feature>
<evidence type="ECO:0000256" key="8">
    <source>
        <dbReference type="PROSITE-ProRule" id="PRU01319"/>
    </source>
</evidence>
<dbReference type="CDD" id="cd07181">
    <property type="entry name" value="RNase_HII_eukaryota_like"/>
    <property type="match status" value="1"/>
</dbReference>
<feature type="domain" description="RNase H type-2" evidence="10">
    <location>
        <begin position="5"/>
        <end position="216"/>
    </location>
</feature>
<comment type="caution">
    <text evidence="11">The sequence shown here is derived from an EMBL/GenBank/DDBJ whole genome shotgun (WGS) entry which is preliminary data.</text>
</comment>
<organism evidence="11 12">
    <name type="scientific">Giardia muris</name>
    <dbReference type="NCBI Taxonomy" id="5742"/>
    <lineage>
        <taxon>Eukaryota</taxon>
        <taxon>Metamonada</taxon>
        <taxon>Diplomonadida</taxon>
        <taxon>Hexamitidae</taxon>
        <taxon>Giardiinae</taxon>
        <taxon>Giardia</taxon>
    </lineage>
</organism>
<dbReference type="GO" id="GO:0004523">
    <property type="term" value="F:RNA-DNA hybrid ribonuclease activity"/>
    <property type="evidence" value="ECO:0007669"/>
    <property type="project" value="UniProtKB-UniRule"/>
</dbReference>
<proteinExistence type="inferred from homology"/>
<sequence>MAEETVIVGIDEAGRGPVCGPLVYGIAWMPARLYDERRLRALGVDDSKRLSAQERERVFERLQALEGFSYETRTISAHAISTAMLSPRRRSINALSFEAARSLLHEVYQSHPIEHAYIDLVSPEAQYAAAIRELMPNVTLTICAKADAKYAITGAASIVAKVRRDRDILPTWGSGYPSDPITIKYLTTVCNPIYGFPNHVRHSWQTIQTIYEDKQRCKRCHFLADSPLIEQPTPLLHLGLVDEML</sequence>
<dbReference type="GO" id="GO:0043137">
    <property type="term" value="P:DNA replication, removal of RNA primer"/>
    <property type="evidence" value="ECO:0007669"/>
    <property type="project" value="TreeGrafter"/>
</dbReference>
<dbReference type="InterPro" id="IPR036397">
    <property type="entry name" value="RNaseH_sf"/>
</dbReference>
<keyword evidence="4 8" id="KW-0540">Nuclease</keyword>
<dbReference type="EMBL" id="VDLU01000002">
    <property type="protein sequence ID" value="TNJ29166.1"/>
    <property type="molecule type" value="Genomic_DNA"/>
</dbReference>
<evidence type="ECO:0000256" key="6">
    <source>
        <dbReference type="ARBA" id="ARBA00022759"/>
    </source>
</evidence>
<dbReference type="InterPro" id="IPR012337">
    <property type="entry name" value="RNaseH-like_sf"/>
</dbReference>
<feature type="binding site" evidence="8">
    <location>
        <position position="119"/>
    </location>
    <ligand>
        <name>a divalent metal cation</name>
        <dbReference type="ChEBI" id="CHEBI:60240"/>
    </ligand>
</feature>
<evidence type="ECO:0000256" key="1">
    <source>
        <dbReference type="ARBA" id="ARBA00000077"/>
    </source>
</evidence>
<dbReference type="GO" id="GO:0046872">
    <property type="term" value="F:metal ion binding"/>
    <property type="evidence" value="ECO:0007669"/>
    <property type="project" value="UniProtKB-KW"/>
</dbReference>
<name>A0A4Z1STB2_GIAMU</name>
<dbReference type="FunFam" id="1.10.10.460:FF:000001">
    <property type="entry name" value="Ribonuclease"/>
    <property type="match status" value="1"/>
</dbReference>
<comment type="similarity">
    <text evidence="3">Belongs to the RNase HII family. Eukaryotic subfamily.</text>
</comment>
<dbReference type="OrthoDB" id="7462577at2759"/>
<dbReference type="Gene3D" id="3.30.420.10">
    <property type="entry name" value="Ribonuclease H-like superfamily/Ribonuclease H"/>
    <property type="match status" value="1"/>
</dbReference>
<dbReference type="InterPro" id="IPR023160">
    <property type="entry name" value="RNase_HII_hlx-loop-hlx_cap_dom"/>
</dbReference>
<evidence type="ECO:0000256" key="2">
    <source>
        <dbReference type="ARBA" id="ARBA00001946"/>
    </source>
</evidence>
<dbReference type="GO" id="GO:0032299">
    <property type="term" value="C:ribonuclease H2 complex"/>
    <property type="evidence" value="ECO:0007669"/>
    <property type="project" value="TreeGrafter"/>
</dbReference>
<dbReference type="InterPro" id="IPR001352">
    <property type="entry name" value="RNase_HII/HIII"/>
</dbReference>
<keyword evidence="7 8" id="KW-0378">Hydrolase</keyword>
<accession>A0A4Z1STB2</accession>
<dbReference type="GO" id="GO:0006298">
    <property type="term" value="P:mismatch repair"/>
    <property type="evidence" value="ECO:0007669"/>
    <property type="project" value="TreeGrafter"/>
</dbReference>
<dbReference type="NCBIfam" id="TIGR00729">
    <property type="entry name" value="ribonuclease HII"/>
    <property type="match status" value="1"/>
</dbReference>
<evidence type="ECO:0000256" key="3">
    <source>
        <dbReference type="ARBA" id="ARBA00007058"/>
    </source>
</evidence>
<evidence type="ECO:0000256" key="7">
    <source>
        <dbReference type="ARBA" id="ARBA00022801"/>
    </source>
</evidence>
<comment type="cofactor">
    <cofactor evidence="2">
        <name>Mg(2+)</name>
        <dbReference type="ChEBI" id="CHEBI:18420"/>
    </cofactor>
</comment>
<protein>
    <recommendedName>
        <fullName evidence="9">Ribonuclease</fullName>
        <ecNumber evidence="9">3.1.26.4</ecNumber>
    </recommendedName>
</protein>
<dbReference type="Gene3D" id="1.10.10.460">
    <property type="entry name" value="Ribonuclease hii. Domain 2"/>
    <property type="match status" value="1"/>
</dbReference>
<evidence type="ECO:0000256" key="5">
    <source>
        <dbReference type="ARBA" id="ARBA00022723"/>
    </source>
</evidence>
<evidence type="ECO:0000256" key="9">
    <source>
        <dbReference type="RuleBase" id="RU003515"/>
    </source>
</evidence>